<accession>A0A419SZH2</accession>
<comment type="function">
    <text evidence="1">Ferredoxins are iron-sulfur proteins that transfer electrons in a wide variety of metabolic reactions.</text>
</comment>
<dbReference type="Pfam" id="PF04015">
    <property type="entry name" value="DUF362"/>
    <property type="match status" value="1"/>
</dbReference>
<comment type="caution">
    <text evidence="7">The sequence shown here is derived from an EMBL/GenBank/DDBJ whole genome shotgun (WGS) entry which is preliminary data.</text>
</comment>
<dbReference type="OrthoDB" id="9807879at2"/>
<dbReference type="Proteomes" id="UP000284177">
    <property type="component" value="Unassembled WGS sequence"/>
</dbReference>
<evidence type="ECO:0000256" key="3">
    <source>
        <dbReference type="ARBA" id="ARBA00022723"/>
    </source>
</evidence>
<proteinExistence type="predicted"/>
<dbReference type="InterPro" id="IPR007160">
    <property type="entry name" value="DUF362"/>
</dbReference>
<dbReference type="PROSITE" id="PS00198">
    <property type="entry name" value="4FE4S_FER_1"/>
    <property type="match status" value="1"/>
</dbReference>
<evidence type="ECO:0000256" key="1">
    <source>
        <dbReference type="ARBA" id="ARBA00003532"/>
    </source>
</evidence>
<evidence type="ECO:0000256" key="2">
    <source>
        <dbReference type="ARBA" id="ARBA00022485"/>
    </source>
</evidence>
<keyword evidence="2" id="KW-0004">4Fe-4S</keyword>
<keyword evidence="4" id="KW-0408">Iron</keyword>
<sequence>METVGLLKVKSYDKNLKKEIHKLIDLIGGFDSFVKTGDKVLLKPNFITARSPERPVTTHPEFIATIAEILLDYGCSVAIGDSPGLGSALTVAKKLGLYERLKGYDIKFINFEKAVLADINKGNLENRKFKQLYLAEELGSYDKIINLPKLKSHAQMGITLATKNLFGCVVGKQKGRWHFAAGKDLVTFARLIIEIALTVDASLHILDGIIGMDGNGPTNGRARNTNVILASDNCLALDRVVVELIKRKPKEFPLFKAAKEMGILGLNLSEINVKGDSIQDCKISNFKIPSLRSVNFVGSKRLSNLIGNAINQKLIIDKEKCIDCRKCEEQCPAEAISYSEGINICHNTCIKCCCCQEICPVGALSVSEPFLLKILKRFGF</sequence>
<dbReference type="SUPFAM" id="SSF54862">
    <property type="entry name" value="4Fe-4S ferredoxins"/>
    <property type="match status" value="1"/>
</dbReference>
<evidence type="ECO:0000256" key="4">
    <source>
        <dbReference type="ARBA" id="ARBA00023004"/>
    </source>
</evidence>
<feature type="domain" description="4Fe-4S ferredoxin-type" evidence="6">
    <location>
        <begin position="346"/>
        <end position="369"/>
    </location>
</feature>
<dbReference type="AlphaFoldDB" id="A0A419SZH2"/>
<gene>
    <name evidence="7" type="ORF">BET03_04620</name>
</gene>
<dbReference type="RefSeq" id="WP_120170165.1">
    <property type="nucleotide sequence ID" value="NZ_MCIB01000034.1"/>
</dbReference>
<evidence type="ECO:0000313" key="8">
    <source>
        <dbReference type="Proteomes" id="UP000284177"/>
    </source>
</evidence>
<keyword evidence="3" id="KW-0479">Metal-binding</keyword>
<dbReference type="InterPro" id="IPR017900">
    <property type="entry name" value="4Fe4S_Fe_S_CS"/>
</dbReference>
<dbReference type="PANTHER" id="PTHR24960">
    <property type="entry name" value="PHOTOSYSTEM I IRON-SULFUR CENTER-RELATED"/>
    <property type="match status" value="1"/>
</dbReference>
<name>A0A419SZH2_9FIRM</name>
<dbReference type="InterPro" id="IPR017896">
    <property type="entry name" value="4Fe4S_Fe-S-bd"/>
</dbReference>
<feature type="domain" description="4Fe-4S ferredoxin-type" evidence="6">
    <location>
        <begin position="312"/>
        <end position="341"/>
    </location>
</feature>
<evidence type="ECO:0000259" key="6">
    <source>
        <dbReference type="PROSITE" id="PS51379"/>
    </source>
</evidence>
<dbReference type="EMBL" id="MCIB01000034">
    <property type="protein sequence ID" value="RKD30626.1"/>
    <property type="molecule type" value="Genomic_DNA"/>
</dbReference>
<dbReference type="PROSITE" id="PS51379">
    <property type="entry name" value="4FE4S_FER_2"/>
    <property type="match status" value="2"/>
</dbReference>
<organism evidence="7 8">
    <name type="scientific">Thermohalobacter berrensis</name>
    <dbReference type="NCBI Taxonomy" id="99594"/>
    <lineage>
        <taxon>Bacteria</taxon>
        <taxon>Bacillati</taxon>
        <taxon>Bacillota</taxon>
        <taxon>Tissierellia</taxon>
        <taxon>Tissierellales</taxon>
        <taxon>Thermohalobacteraceae</taxon>
        <taxon>Thermohalobacter</taxon>
    </lineage>
</organism>
<dbReference type="GO" id="GO:0046872">
    <property type="term" value="F:metal ion binding"/>
    <property type="evidence" value="ECO:0007669"/>
    <property type="project" value="UniProtKB-KW"/>
</dbReference>
<dbReference type="InterPro" id="IPR050157">
    <property type="entry name" value="PSI_iron-sulfur_center"/>
</dbReference>
<keyword evidence="8" id="KW-1185">Reference proteome</keyword>
<dbReference type="PANTHER" id="PTHR24960:SF76">
    <property type="entry name" value="4FE-4S FERREDOXIN-TYPE DOMAIN-CONTAINING PROTEIN"/>
    <property type="match status" value="1"/>
</dbReference>
<dbReference type="Gene3D" id="3.30.70.20">
    <property type="match status" value="1"/>
</dbReference>
<dbReference type="Pfam" id="PF00037">
    <property type="entry name" value="Fer4"/>
    <property type="match status" value="1"/>
</dbReference>
<protein>
    <recommendedName>
        <fullName evidence="6">4Fe-4S ferredoxin-type domain-containing protein</fullName>
    </recommendedName>
</protein>
<reference evidence="7 8" key="1">
    <citation type="submission" date="2016-08" db="EMBL/GenBank/DDBJ databases">
        <title>Novel Firmicutes and Novel Genomes.</title>
        <authorList>
            <person name="Poppleton D.I."/>
            <person name="Gribaldo S."/>
        </authorList>
    </citation>
    <scope>NUCLEOTIDE SEQUENCE [LARGE SCALE GENOMIC DNA]</scope>
    <source>
        <strain evidence="7 8">CTT3</strain>
    </source>
</reference>
<evidence type="ECO:0000313" key="7">
    <source>
        <dbReference type="EMBL" id="RKD30626.1"/>
    </source>
</evidence>
<dbReference type="GO" id="GO:0051539">
    <property type="term" value="F:4 iron, 4 sulfur cluster binding"/>
    <property type="evidence" value="ECO:0007669"/>
    <property type="project" value="UniProtKB-KW"/>
</dbReference>
<evidence type="ECO:0000256" key="5">
    <source>
        <dbReference type="ARBA" id="ARBA00023014"/>
    </source>
</evidence>
<keyword evidence="5" id="KW-0411">Iron-sulfur</keyword>